<feature type="binding site" evidence="20">
    <location>
        <position position="581"/>
    </location>
    <ligand>
        <name>ATP</name>
        <dbReference type="ChEBI" id="CHEBI:30616"/>
    </ligand>
</feature>
<evidence type="ECO:0000256" key="14">
    <source>
        <dbReference type="ARBA" id="ARBA00022989"/>
    </source>
</evidence>
<evidence type="ECO:0000256" key="7">
    <source>
        <dbReference type="ARBA" id="ARBA00022553"/>
    </source>
</evidence>
<dbReference type="GO" id="GO:0005886">
    <property type="term" value="C:plasma membrane"/>
    <property type="evidence" value="ECO:0007669"/>
    <property type="project" value="UniProtKB-SubCell"/>
</dbReference>
<comment type="similarity">
    <text evidence="5 22">Belongs to the cation transport ATPase (P-type) (TC 3.A.3) family. Type IV subfamily.</text>
</comment>
<feature type="domain" description="P-type ATPase A" evidence="23">
    <location>
        <begin position="125"/>
        <end position="190"/>
    </location>
</feature>
<sequence>MTEGIQLRNYSPEKGNYGAVDGGDQDEADRIIMINRPQTTEYCGNKISTAKYNVITFLPKFLLEQFSRYSNVFFLFIALLQQIEGVSPTGRYTTAVPLLFVLSCSAVKEIIEDYKRHRADDKTNKKDIRVWREDTYQTVKWMELKVGDIVKVLNGQFFPADLMLLSSSEPMGMCYIETANLDGETNLKIKQALPLTANMVQPTDLKALEGRVDCEGPNNRLYDFVGNITINGKKAVPLNPDQLLLRGAQLRNTQWIYGLVIYTGHDSKLMQNSTAAPIKRSNMDHATNLQILFLFCLLMIMAFLSSLGSYLWTKNQRAGSWYMGYEGRKPQSFFFTIITFIILYNNLIPISLPVTLEIVKFIQAIFINSDCEMYYDENDTPAMARTSNLNEELGQVKYIFSDKTGTLTRNIMEFRKCSIAGIMYGGDGDTYSDPSLLDNLREHHPTSSVIREFLTLLSVCHTVVPERDTQNPDKIIYQAASPDEGALVEGAKLFGFSFNVRTPTSVIINAMGQEEVYEVLNVLEFNSTRKRMSVIMKTPTGQIKLFCKGADTVIYERLANNQLYKDVTLKHLEEFAKDGLRTLCISMAEITQEEYDRWSDIYYRASTSLENRDEKVDEAAELIEKNLFLLGATAIEDKLQEGVPDSIADLAAANIKIWVLTGDKQETAINIGYSCKLLTEDMSLLICNECDLGGTKRWMDEMIKKHGIKNKRKKEHNKNEEERLALIVTGQTLNYALEEELKYNFLDLALSCKAVICCRVSPLQKAQVVRLVKSQVKRSITLAIGDGANDVGMIQAAHVGVGISGQEGLQAASASDYAIAQFRFLNKLLLVHGSWSYQRLK</sequence>
<protein>
    <recommendedName>
        <fullName evidence="22">Phospholipid-transporting ATPase</fullName>
        <ecNumber evidence="22">7.6.2.1</ecNumber>
    </recommendedName>
</protein>
<dbReference type="InterPro" id="IPR023299">
    <property type="entry name" value="ATPase_P-typ_cyto_dom_N"/>
</dbReference>
<evidence type="ECO:0000259" key="25">
    <source>
        <dbReference type="Pfam" id="PF16212"/>
    </source>
</evidence>
<comment type="caution">
    <text evidence="22">Lacks conserved residue(s) required for the propagation of feature annotation.</text>
</comment>
<evidence type="ECO:0000313" key="27">
    <source>
        <dbReference type="Proteomes" id="UP001152795"/>
    </source>
</evidence>
<evidence type="ECO:0000256" key="18">
    <source>
        <dbReference type="ARBA" id="ARBA00051303"/>
    </source>
</evidence>
<feature type="domain" description="P-type ATPase C-terminal" evidence="25">
    <location>
        <begin position="812"/>
        <end position="840"/>
    </location>
</feature>
<dbReference type="SUPFAM" id="SSF81653">
    <property type="entry name" value="Calcium ATPase, transduction domain A"/>
    <property type="match status" value="1"/>
</dbReference>
<feature type="transmembrane region" description="Helical" evidence="22">
    <location>
        <begin position="291"/>
        <end position="312"/>
    </location>
</feature>
<dbReference type="PANTHER" id="PTHR24092:SF150">
    <property type="entry name" value="PHOSPHOLIPID-TRANSPORTING ATPASE"/>
    <property type="match status" value="1"/>
</dbReference>
<dbReference type="InterPro" id="IPR032631">
    <property type="entry name" value="P-type_ATPase_N"/>
</dbReference>
<dbReference type="NCBIfam" id="TIGR01494">
    <property type="entry name" value="ATPase_P-type"/>
    <property type="match status" value="2"/>
</dbReference>
<dbReference type="InterPro" id="IPR036412">
    <property type="entry name" value="HAD-like_sf"/>
</dbReference>
<organism evidence="26 27">
    <name type="scientific">Paramuricea clavata</name>
    <name type="common">Red gorgonian</name>
    <name type="synonym">Violescent sea-whip</name>
    <dbReference type="NCBI Taxonomy" id="317549"/>
    <lineage>
        <taxon>Eukaryota</taxon>
        <taxon>Metazoa</taxon>
        <taxon>Cnidaria</taxon>
        <taxon>Anthozoa</taxon>
        <taxon>Octocorallia</taxon>
        <taxon>Malacalcyonacea</taxon>
        <taxon>Plexauridae</taxon>
        <taxon>Paramuricea</taxon>
    </lineage>
</organism>
<dbReference type="InterPro" id="IPR006539">
    <property type="entry name" value="P-type_ATPase_IV"/>
</dbReference>
<dbReference type="Pfam" id="PF16209">
    <property type="entry name" value="PhoLip_ATPase_N"/>
    <property type="match status" value="1"/>
</dbReference>
<keyword evidence="10 20" id="KW-0547">Nucleotide-binding</keyword>
<evidence type="ECO:0000256" key="8">
    <source>
        <dbReference type="ARBA" id="ARBA00022692"/>
    </source>
</evidence>
<feature type="binding site" evidence="20">
    <location>
        <position position="525"/>
    </location>
    <ligand>
        <name>ATP</name>
        <dbReference type="ChEBI" id="CHEBI:30616"/>
    </ligand>
</feature>
<feature type="binding site" evidence="21">
    <location>
        <position position="786"/>
    </location>
    <ligand>
        <name>Mg(2+)</name>
        <dbReference type="ChEBI" id="CHEBI:18420"/>
    </ligand>
</feature>
<evidence type="ECO:0000256" key="3">
    <source>
        <dbReference type="ARBA" id="ARBA00004236"/>
    </source>
</evidence>
<feature type="binding site" evidence="20">
    <location>
        <position position="484"/>
    </location>
    <ligand>
        <name>ATP</name>
        <dbReference type="ChEBI" id="CHEBI:30616"/>
    </ligand>
</feature>
<feature type="binding site" evidence="20">
    <location>
        <position position="403"/>
    </location>
    <ligand>
        <name>ATP</name>
        <dbReference type="ChEBI" id="CHEBI:30616"/>
    </ligand>
</feature>
<dbReference type="InterPro" id="IPR032630">
    <property type="entry name" value="P_typ_ATPase_c"/>
</dbReference>
<dbReference type="SFLD" id="SFLDS00003">
    <property type="entry name" value="Haloacid_Dehalogenase"/>
    <property type="match status" value="1"/>
</dbReference>
<evidence type="ECO:0000259" key="23">
    <source>
        <dbReference type="Pfam" id="PF00122"/>
    </source>
</evidence>
<feature type="binding site" evidence="20">
    <location>
        <position position="759"/>
    </location>
    <ligand>
        <name>ATP</name>
        <dbReference type="ChEBI" id="CHEBI:30616"/>
    </ligand>
</feature>
<name>A0A7D9HE13_PARCT</name>
<evidence type="ECO:0000256" key="10">
    <source>
        <dbReference type="ARBA" id="ARBA00022741"/>
    </source>
</evidence>
<evidence type="ECO:0000256" key="5">
    <source>
        <dbReference type="ARBA" id="ARBA00008109"/>
    </source>
</evidence>
<dbReference type="PANTHER" id="PTHR24092">
    <property type="entry name" value="PROBABLE PHOSPHOLIPID-TRANSPORTING ATPASE"/>
    <property type="match status" value="1"/>
</dbReference>
<feature type="binding site" evidence="20">
    <location>
        <position position="790"/>
    </location>
    <ligand>
        <name>ATP</name>
        <dbReference type="ChEBI" id="CHEBI:30616"/>
    </ligand>
</feature>
<dbReference type="Proteomes" id="UP001152795">
    <property type="component" value="Unassembled WGS sequence"/>
</dbReference>
<dbReference type="FunFam" id="3.40.1110.10:FF:000055">
    <property type="entry name" value="Phospholipid-transporting ATPase"/>
    <property type="match status" value="1"/>
</dbReference>
<feature type="binding site" evidence="21">
    <location>
        <position position="790"/>
    </location>
    <ligand>
        <name>Mg(2+)</name>
        <dbReference type="ChEBI" id="CHEBI:18420"/>
    </ligand>
</feature>
<comment type="catalytic activity">
    <reaction evidence="17 22">
        <text>ATP + H2O + phospholipidSide 1 = ADP + phosphate + phospholipidSide 2.</text>
        <dbReference type="EC" id="7.6.2.1"/>
    </reaction>
</comment>
<dbReference type="EMBL" id="CACRXK020000295">
    <property type="protein sequence ID" value="CAB3980491.1"/>
    <property type="molecule type" value="Genomic_DNA"/>
</dbReference>
<feature type="binding site" evidence="20">
    <location>
        <position position="402"/>
    </location>
    <ligand>
        <name>ATP</name>
        <dbReference type="ChEBI" id="CHEBI:30616"/>
    </ligand>
</feature>
<keyword evidence="27" id="KW-1185">Reference proteome</keyword>
<dbReference type="OrthoDB" id="377733at2759"/>
<dbReference type="SFLD" id="SFLDF00027">
    <property type="entry name" value="p-type_atpase"/>
    <property type="match status" value="1"/>
</dbReference>
<dbReference type="InterPro" id="IPR059000">
    <property type="entry name" value="ATPase_P-type_domA"/>
</dbReference>
<dbReference type="EC" id="7.6.2.1" evidence="22"/>
<keyword evidence="6" id="KW-1003">Cell membrane</keyword>
<evidence type="ECO:0000256" key="15">
    <source>
        <dbReference type="ARBA" id="ARBA00023034"/>
    </source>
</evidence>
<feature type="active site" description="4-aspartylphosphate intermediate" evidence="19">
    <location>
        <position position="402"/>
    </location>
</feature>
<feature type="binding site" evidence="20">
    <location>
        <position position="548"/>
    </location>
    <ligand>
        <name>ATP</name>
        <dbReference type="ChEBI" id="CHEBI:30616"/>
    </ligand>
</feature>
<evidence type="ECO:0000256" key="1">
    <source>
        <dbReference type="ARBA" id="ARBA00001946"/>
    </source>
</evidence>
<keyword evidence="13 22" id="KW-1278">Translocase</keyword>
<comment type="catalytic activity">
    <reaction evidence="18">
        <text>a 1,2-diacyl-sn-glycero-3-phospho-L-serine(out) + ATP + H2O = a 1,2-diacyl-sn-glycero-3-phospho-L-serine(in) + ADP + phosphate + H(+)</text>
        <dbReference type="Rhea" id="RHEA:38567"/>
        <dbReference type="ChEBI" id="CHEBI:15377"/>
        <dbReference type="ChEBI" id="CHEBI:15378"/>
        <dbReference type="ChEBI" id="CHEBI:30616"/>
        <dbReference type="ChEBI" id="CHEBI:43474"/>
        <dbReference type="ChEBI" id="CHEBI:57262"/>
        <dbReference type="ChEBI" id="CHEBI:456216"/>
    </reaction>
    <physiologicalReaction direction="left-to-right" evidence="18">
        <dbReference type="Rhea" id="RHEA:38568"/>
    </physiologicalReaction>
</comment>
<proteinExistence type="inferred from homology"/>
<dbReference type="InterPro" id="IPR018303">
    <property type="entry name" value="ATPase_P-typ_P_site"/>
</dbReference>
<comment type="subcellular location">
    <subcellularLocation>
        <location evidence="3">Cell membrane</location>
    </subcellularLocation>
    <subcellularLocation>
        <location evidence="4">Golgi apparatus</location>
    </subcellularLocation>
    <subcellularLocation>
        <location evidence="2 22">Membrane</location>
        <topology evidence="2 22">Multi-pass membrane protein</topology>
    </subcellularLocation>
</comment>
<gene>
    <name evidence="26" type="ORF">PACLA_8A029014</name>
</gene>
<dbReference type="InterPro" id="IPR008250">
    <property type="entry name" value="ATPase_P-typ_transduc_dom_A_sf"/>
</dbReference>
<feature type="transmembrane region" description="Helical" evidence="22">
    <location>
        <begin position="333"/>
        <end position="352"/>
    </location>
</feature>
<feature type="binding site" evidence="21">
    <location>
        <position position="404"/>
    </location>
    <ligand>
        <name>Mg(2+)</name>
        <dbReference type="ChEBI" id="CHEBI:18420"/>
    </ligand>
</feature>
<dbReference type="InterPro" id="IPR001757">
    <property type="entry name" value="P_typ_ATPase"/>
</dbReference>
<dbReference type="FunFam" id="3.40.50.1000:FF:000010">
    <property type="entry name" value="Phospholipid-transporting ATPase"/>
    <property type="match status" value="1"/>
</dbReference>
<keyword evidence="15" id="KW-0333">Golgi apparatus</keyword>
<evidence type="ECO:0000256" key="12">
    <source>
        <dbReference type="ARBA" id="ARBA00022842"/>
    </source>
</evidence>
<dbReference type="GO" id="GO:0005802">
    <property type="term" value="C:trans-Golgi network"/>
    <property type="evidence" value="ECO:0007669"/>
    <property type="project" value="TreeGrafter"/>
</dbReference>
<keyword evidence="12 21" id="KW-0460">Magnesium</keyword>
<dbReference type="Gene3D" id="2.70.150.10">
    <property type="entry name" value="Calcium-transporting ATPase, cytoplasmic transduction domain A"/>
    <property type="match status" value="1"/>
</dbReference>
<evidence type="ECO:0000313" key="26">
    <source>
        <dbReference type="EMBL" id="CAB3980491.1"/>
    </source>
</evidence>
<keyword evidence="14 22" id="KW-1133">Transmembrane helix</keyword>
<evidence type="ECO:0000256" key="19">
    <source>
        <dbReference type="PIRSR" id="PIRSR606539-1"/>
    </source>
</evidence>
<dbReference type="FunFam" id="2.70.150.10:FF:000021">
    <property type="entry name" value="Phospholipid-transporting ATPase"/>
    <property type="match status" value="1"/>
</dbReference>
<reference evidence="26" key="1">
    <citation type="submission" date="2020-04" db="EMBL/GenBank/DDBJ databases">
        <authorList>
            <person name="Alioto T."/>
            <person name="Alioto T."/>
            <person name="Gomez Garrido J."/>
        </authorList>
    </citation>
    <scope>NUCLEOTIDE SEQUENCE</scope>
    <source>
        <strain evidence="26">A484AB</strain>
    </source>
</reference>
<dbReference type="InterPro" id="IPR023298">
    <property type="entry name" value="ATPase_P-typ_TM_dom_sf"/>
</dbReference>
<feature type="binding site" evidence="20">
    <location>
        <position position="765"/>
    </location>
    <ligand>
        <name>ATP</name>
        <dbReference type="ChEBI" id="CHEBI:30616"/>
    </ligand>
</feature>
<dbReference type="SFLD" id="SFLDG00002">
    <property type="entry name" value="C1.7:_P-type_atpase_like"/>
    <property type="match status" value="1"/>
</dbReference>
<dbReference type="CDD" id="cd02073">
    <property type="entry name" value="P-type_ATPase_APLT_Dnf-like"/>
    <property type="match status" value="1"/>
</dbReference>
<evidence type="ECO:0000256" key="20">
    <source>
        <dbReference type="PIRSR" id="PIRSR606539-2"/>
    </source>
</evidence>
<dbReference type="Gene3D" id="3.40.1110.10">
    <property type="entry name" value="Calcium-transporting ATPase, cytoplasmic domain N"/>
    <property type="match status" value="1"/>
</dbReference>
<feature type="binding site" evidence="20">
    <location>
        <position position="663"/>
    </location>
    <ligand>
        <name>ATP</name>
        <dbReference type="ChEBI" id="CHEBI:30616"/>
    </ligand>
</feature>
<feature type="binding site" evidence="20">
    <location>
        <position position="662"/>
    </location>
    <ligand>
        <name>ATP</name>
        <dbReference type="ChEBI" id="CHEBI:30616"/>
    </ligand>
</feature>
<keyword evidence="7" id="KW-0597">Phosphoprotein</keyword>
<dbReference type="GO" id="GO:0045332">
    <property type="term" value="P:phospholipid translocation"/>
    <property type="evidence" value="ECO:0007669"/>
    <property type="project" value="TreeGrafter"/>
</dbReference>
<evidence type="ECO:0000259" key="24">
    <source>
        <dbReference type="Pfam" id="PF16209"/>
    </source>
</evidence>
<dbReference type="GO" id="GO:0140326">
    <property type="term" value="F:ATPase-coupled intramembrane lipid transporter activity"/>
    <property type="evidence" value="ECO:0007669"/>
    <property type="project" value="UniProtKB-EC"/>
</dbReference>
<dbReference type="SUPFAM" id="SSF81660">
    <property type="entry name" value="Metal cation-transporting ATPase, ATP-binding domain N"/>
    <property type="match status" value="1"/>
</dbReference>
<dbReference type="Pfam" id="PF13246">
    <property type="entry name" value="Cation_ATPase"/>
    <property type="match status" value="1"/>
</dbReference>
<dbReference type="SUPFAM" id="SSF56784">
    <property type="entry name" value="HAD-like"/>
    <property type="match status" value="1"/>
</dbReference>
<comment type="caution">
    <text evidence="26">The sequence shown here is derived from an EMBL/GenBank/DDBJ whole genome shotgun (WGS) entry which is preliminary data.</text>
</comment>
<evidence type="ECO:0000256" key="21">
    <source>
        <dbReference type="PIRSR" id="PIRSR606539-3"/>
    </source>
</evidence>
<keyword evidence="8 22" id="KW-0812">Transmembrane</keyword>
<evidence type="ECO:0000256" key="22">
    <source>
        <dbReference type="RuleBase" id="RU362033"/>
    </source>
</evidence>
<dbReference type="GO" id="GO:0000287">
    <property type="term" value="F:magnesium ion binding"/>
    <property type="evidence" value="ECO:0007669"/>
    <property type="project" value="UniProtKB-UniRule"/>
</dbReference>
<dbReference type="AlphaFoldDB" id="A0A7D9HE13"/>
<dbReference type="Pfam" id="PF16212">
    <property type="entry name" value="PhoLip_ATPase_C"/>
    <property type="match status" value="1"/>
</dbReference>
<evidence type="ECO:0000256" key="4">
    <source>
        <dbReference type="ARBA" id="ARBA00004555"/>
    </source>
</evidence>
<keyword evidence="11 20" id="KW-0067">ATP-binding</keyword>
<feature type="binding site" evidence="20">
    <location>
        <position position="661"/>
    </location>
    <ligand>
        <name>ATP</name>
        <dbReference type="ChEBI" id="CHEBI:30616"/>
    </ligand>
</feature>
<comment type="cofactor">
    <cofactor evidence="1 21">
        <name>Mg(2+)</name>
        <dbReference type="ChEBI" id="CHEBI:18420"/>
    </cofactor>
</comment>
<evidence type="ECO:0000256" key="17">
    <source>
        <dbReference type="ARBA" id="ARBA00034036"/>
    </source>
</evidence>
<feature type="binding site" evidence="20">
    <location>
        <position position="789"/>
    </location>
    <ligand>
        <name>ATP</name>
        <dbReference type="ChEBI" id="CHEBI:30616"/>
    </ligand>
</feature>
<feature type="binding site" evidence="21">
    <location>
        <position position="402"/>
    </location>
    <ligand>
        <name>Mg(2+)</name>
        <dbReference type="ChEBI" id="CHEBI:18420"/>
    </ligand>
</feature>
<dbReference type="InterPro" id="IPR044492">
    <property type="entry name" value="P_typ_ATPase_HD_dom"/>
</dbReference>
<feature type="binding site" evidence="20">
    <location>
        <position position="404"/>
    </location>
    <ligand>
        <name>ATP</name>
        <dbReference type="ChEBI" id="CHEBI:30616"/>
    </ligand>
</feature>
<evidence type="ECO:0000256" key="16">
    <source>
        <dbReference type="ARBA" id="ARBA00023136"/>
    </source>
</evidence>
<dbReference type="InterPro" id="IPR023214">
    <property type="entry name" value="HAD_sf"/>
</dbReference>
<feature type="domain" description="P-type ATPase N-terminal" evidence="24">
    <location>
        <begin position="34"/>
        <end position="94"/>
    </location>
</feature>
<dbReference type="PROSITE" id="PS00154">
    <property type="entry name" value="ATPASE_E1_E2"/>
    <property type="match status" value="1"/>
</dbReference>
<evidence type="ECO:0000256" key="9">
    <source>
        <dbReference type="ARBA" id="ARBA00022723"/>
    </source>
</evidence>
<evidence type="ECO:0000256" key="6">
    <source>
        <dbReference type="ARBA" id="ARBA00022475"/>
    </source>
</evidence>
<accession>A0A7D9HE13</accession>
<dbReference type="GO" id="GO:0005524">
    <property type="term" value="F:ATP binding"/>
    <property type="evidence" value="ECO:0007669"/>
    <property type="project" value="UniProtKB-UniRule"/>
</dbReference>
<dbReference type="NCBIfam" id="TIGR01652">
    <property type="entry name" value="ATPase-Plipid"/>
    <property type="match status" value="2"/>
</dbReference>
<evidence type="ECO:0000256" key="2">
    <source>
        <dbReference type="ARBA" id="ARBA00004141"/>
    </source>
</evidence>
<evidence type="ECO:0000256" key="11">
    <source>
        <dbReference type="ARBA" id="ARBA00022840"/>
    </source>
</evidence>
<dbReference type="SUPFAM" id="SSF81665">
    <property type="entry name" value="Calcium ATPase, transmembrane domain M"/>
    <property type="match status" value="1"/>
</dbReference>
<dbReference type="PRINTS" id="PR00119">
    <property type="entry name" value="CATATPASE"/>
</dbReference>
<dbReference type="Pfam" id="PF00122">
    <property type="entry name" value="E1-E2_ATPase"/>
    <property type="match status" value="1"/>
</dbReference>
<evidence type="ECO:0000256" key="13">
    <source>
        <dbReference type="ARBA" id="ARBA00022967"/>
    </source>
</evidence>
<dbReference type="GO" id="GO:0016887">
    <property type="term" value="F:ATP hydrolysis activity"/>
    <property type="evidence" value="ECO:0007669"/>
    <property type="project" value="InterPro"/>
</dbReference>
<keyword evidence="16 22" id="KW-0472">Membrane</keyword>
<keyword evidence="9 21" id="KW-0479">Metal-binding</keyword>
<dbReference type="Gene3D" id="3.40.50.1000">
    <property type="entry name" value="HAD superfamily/HAD-like"/>
    <property type="match status" value="1"/>
</dbReference>